<evidence type="ECO:0000313" key="3">
    <source>
        <dbReference type="Proteomes" id="UP001302745"/>
    </source>
</evidence>
<sequence>MEALRSHPPGTTSRRRHDHKRSPEYRRQDIQTKHRKRSLQTSARHLAETSLPIGDLGDGPVPRSKEKNDEFIQCWLQQTQPRPSHIPEPDRESGRPRLAEQSRSRAHADKHRKRPRSPSEHPRPSLNAAGQVEEYRFEKRARHKTRDDKYDYKARAGNKRASGEELRKRRTKNASGRSDEVGEDRYSVGQLEANAPRGAQPADRTILDAPGRHRGGREPYASKGYEAPSQ</sequence>
<feature type="compositionally biased region" description="Basic and acidic residues" evidence="1">
    <location>
        <begin position="85"/>
        <end position="107"/>
    </location>
</feature>
<dbReference type="EMBL" id="MU856841">
    <property type="protein sequence ID" value="KAK4158175.1"/>
    <property type="molecule type" value="Genomic_DNA"/>
</dbReference>
<feature type="region of interest" description="Disordered" evidence="1">
    <location>
        <begin position="1"/>
        <end position="230"/>
    </location>
</feature>
<feature type="compositionally biased region" description="Basic and acidic residues" evidence="1">
    <location>
        <begin position="145"/>
        <end position="154"/>
    </location>
</feature>
<name>A0AAN6VX55_9PEZI</name>
<comment type="caution">
    <text evidence="2">The sequence shown here is derived from an EMBL/GenBank/DDBJ whole genome shotgun (WGS) entry which is preliminary data.</text>
</comment>
<protein>
    <submittedName>
        <fullName evidence="2">Uncharacterized protein</fullName>
    </submittedName>
</protein>
<proteinExistence type="predicted"/>
<feature type="compositionally biased region" description="Basic and acidic residues" evidence="1">
    <location>
        <begin position="177"/>
        <end position="186"/>
    </location>
</feature>
<feature type="compositionally biased region" description="Basic and acidic residues" evidence="1">
    <location>
        <begin position="21"/>
        <end position="32"/>
    </location>
</feature>
<keyword evidence="3" id="KW-1185">Reference proteome</keyword>
<evidence type="ECO:0000256" key="1">
    <source>
        <dbReference type="SAM" id="MobiDB-lite"/>
    </source>
</evidence>
<organism evidence="2 3">
    <name type="scientific">Chaetomidium leptoderma</name>
    <dbReference type="NCBI Taxonomy" id="669021"/>
    <lineage>
        <taxon>Eukaryota</taxon>
        <taxon>Fungi</taxon>
        <taxon>Dikarya</taxon>
        <taxon>Ascomycota</taxon>
        <taxon>Pezizomycotina</taxon>
        <taxon>Sordariomycetes</taxon>
        <taxon>Sordariomycetidae</taxon>
        <taxon>Sordariales</taxon>
        <taxon>Chaetomiaceae</taxon>
        <taxon>Chaetomidium</taxon>
    </lineage>
</organism>
<gene>
    <name evidence="2" type="ORF">C8A00DRAFT_11028</name>
</gene>
<reference evidence="2" key="1">
    <citation type="journal article" date="2023" name="Mol. Phylogenet. Evol.">
        <title>Genome-scale phylogeny and comparative genomics of the fungal order Sordariales.</title>
        <authorList>
            <person name="Hensen N."/>
            <person name="Bonometti L."/>
            <person name="Westerberg I."/>
            <person name="Brannstrom I.O."/>
            <person name="Guillou S."/>
            <person name="Cros-Aarteil S."/>
            <person name="Calhoun S."/>
            <person name="Haridas S."/>
            <person name="Kuo A."/>
            <person name="Mondo S."/>
            <person name="Pangilinan J."/>
            <person name="Riley R."/>
            <person name="LaButti K."/>
            <person name="Andreopoulos B."/>
            <person name="Lipzen A."/>
            <person name="Chen C."/>
            <person name="Yan M."/>
            <person name="Daum C."/>
            <person name="Ng V."/>
            <person name="Clum A."/>
            <person name="Steindorff A."/>
            <person name="Ohm R.A."/>
            <person name="Martin F."/>
            <person name="Silar P."/>
            <person name="Natvig D.O."/>
            <person name="Lalanne C."/>
            <person name="Gautier V."/>
            <person name="Ament-Velasquez S.L."/>
            <person name="Kruys A."/>
            <person name="Hutchinson M.I."/>
            <person name="Powell A.J."/>
            <person name="Barry K."/>
            <person name="Miller A.N."/>
            <person name="Grigoriev I.V."/>
            <person name="Debuchy R."/>
            <person name="Gladieux P."/>
            <person name="Hiltunen Thoren M."/>
            <person name="Johannesson H."/>
        </authorList>
    </citation>
    <scope>NUCLEOTIDE SEQUENCE</scope>
    <source>
        <strain evidence="2">CBS 538.74</strain>
    </source>
</reference>
<evidence type="ECO:0000313" key="2">
    <source>
        <dbReference type="EMBL" id="KAK4158175.1"/>
    </source>
</evidence>
<dbReference type="Proteomes" id="UP001302745">
    <property type="component" value="Unassembled WGS sequence"/>
</dbReference>
<dbReference type="AlphaFoldDB" id="A0AAN6VX55"/>
<accession>A0AAN6VX55</accession>
<reference evidence="2" key="2">
    <citation type="submission" date="2023-05" db="EMBL/GenBank/DDBJ databases">
        <authorList>
            <consortium name="Lawrence Berkeley National Laboratory"/>
            <person name="Steindorff A."/>
            <person name="Hensen N."/>
            <person name="Bonometti L."/>
            <person name="Westerberg I."/>
            <person name="Brannstrom I.O."/>
            <person name="Guillou S."/>
            <person name="Cros-Aarteil S."/>
            <person name="Calhoun S."/>
            <person name="Haridas S."/>
            <person name="Kuo A."/>
            <person name="Mondo S."/>
            <person name="Pangilinan J."/>
            <person name="Riley R."/>
            <person name="Labutti K."/>
            <person name="Andreopoulos B."/>
            <person name="Lipzen A."/>
            <person name="Chen C."/>
            <person name="Yanf M."/>
            <person name="Daum C."/>
            <person name="Ng V."/>
            <person name="Clum A."/>
            <person name="Ohm R."/>
            <person name="Martin F."/>
            <person name="Silar P."/>
            <person name="Natvig D."/>
            <person name="Lalanne C."/>
            <person name="Gautier V."/>
            <person name="Ament-Velasquez S.L."/>
            <person name="Kruys A."/>
            <person name="Hutchinson M.I."/>
            <person name="Powell A.J."/>
            <person name="Barry K."/>
            <person name="Miller A.N."/>
            <person name="Grigoriev I.V."/>
            <person name="Debuchy R."/>
            <person name="Gladieux P."/>
            <person name="Thoren M.H."/>
            <person name="Johannesson H."/>
        </authorList>
    </citation>
    <scope>NUCLEOTIDE SEQUENCE</scope>
    <source>
        <strain evidence="2">CBS 538.74</strain>
    </source>
</reference>